<gene>
    <name evidence="1" type="ORF">SEMRO_840_G209400.1</name>
</gene>
<evidence type="ECO:0000313" key="2">
    <source>
        <dbReference type="Proteomes" id="UP001153069"/>
    </source>
</evidence>
<dbReference type="SUPFAM" id="SSF52047">
    <property type="entry name" value="RNI-like"/>
    <property type="match status" value="1"/>
</dbReference>
<dbReference type="Gene3D" id="3.80.10.10">
    <property type="entry name" value="Ribonuclease Inhibitor"/>
    <property type="match status" value="1"/>
</dbReference>
<dbReference type="Proteomes" id="UP001153069">
    <property type="component" value="Unassembled WGS sequence"/>
</dbReference>
<evidence type="ECO:0000313" key="1">
    <source>
        <dbReference type="EMBL" id="CAB9517213.1"/>
    </source>
</evidence>
<keyword evidence="2" id="KW-1185">Reference proteome</keyword>
<reference evidence="1" key="1">
    <citation type="submission" date="2020-06" db="EMBL/GenBank/DDBJ databases">
        <authorList>
            <consortium name="Plant Systems Biology data submission"/>
        </authorList>
    </citation>
    <scope>NUCLEOTIDE SEQUENCE</scope>
    <source>
        <strain evidence="1">D6</strain>
    </source>
</reference>
<dbReference type="InterPro" id="IPR032675">
    <property type="entry name" value="LRR_dom_sf"/>
</dbReference>
<dbReference type="EMBL" id="CAICTM010000839">
    <property type="protein sequence ID" value="CAB9517213.1"/>
    <property type="molecule type" value="Genomic_DNA"/>
</dbReference>
<name>A0A9N8HNQ1_9STRA</name>
<comment type="caution">
    <text evidence="1">The sequence shown here is derived from an EMBL/GenBank/DDBJ whole genome shotgun (WGS) entry which is preliminary data.</text>
</comment>
<protein>
    <submittedName>
        <fullName evidence="1">Uncharacterized protein</fullName>
    </submittedName>
</protein>
<proteinExistence type="predicted"/>
<organism evidence="1 2">
    <name type="scientific">Seminavis robusta</name>
    <dbReference type="NCBI Taxonomy" id="568900"/>
    <lineage>
        <taxon>Eukaryota</taxon>
        <taxon>Sar</taxon>
        <taxon>Stramenopiles</taxon>
        <taxon>Ochrophyta</taxon>
        <taxon>Bacillariophyta</taxon>
        <taxon>Bacillariophyceae</taxon>
        <taxon>Bacillariophycidae</taxon>
        <taxon>Naviculales</taxon>
        <taxon>Naviculaceae</taxon>
        <taxon>Seminavis</taxon>
    </lineage>
</organism>
<sequence length="430" mass="47781">MADSNNARRTMELELGDTDELRSAKERLKKARQRGGSNLILKVTSHRFAAWEDSFAQHFFQELSSTPQLQQLDMEIRMHSISSSLVAATIQNSRNTLRSLKLCRNTFVGEVGGLCQALHRHPSLETACLRENCFKENETMPHQREKLVAVVDALTTCSMLQSLELKTVSNQNKSLTKRGAKIHGISVSRLCSMPNLSHVSLQIKPSSLVQSICHQLCGNISVTQLDVDVSVFKHDKMMLAVEAVAMLVRANRPGLESLAIGVTCEGGLSPIIQALHTNDSLKTLKVAMNGIRHFSFGMLPQQTTDAISTMLQHNYVLEQIQASNSNDEATVDTWSDPSIPFYLKLNRAGRGRLLRGASSREDWIGCCKEDWIDTIIANREDTSVVFYFLSKNPLLLSSDDVGSSTDNTGTEELQVLARPFKRPRLLASLD</sequence>
<dbReference type="AlphaFoldDB" id="A0A9N8HNQ1"/>
<dbReference type="OrthoDB" id="120976at2759"/>
<accession>A0A9N8HNQ1</accession>